<feature type="domain" description="Beta-hexosaminidase eukaryotic type N-terminal" evidence="11">
    <location>
        <begin position="22"/>
        <end position="141"/>
    </location>
</feature>
<sequence>MWNIILVYFYTIAVVASVLVDPLPRPQSINWLGNTSITIDINQLQLNTNSSILNDAFSRTIAQVRRAKWSPYDYTNSTDPIIVVSSTLESHVIDIQVDDLDQDLQVGVDESFELQVNETQIGISSGTIWGALHALTTLAQLLVYKGNNGHWICESSVHIEDYPQYQHRGLMIDSARNFLPVANVLEQIEIMSLCKMNVLHWHLVDSQSWPLLLESHPEMIRDAYSLGEIYTKDELKLVQDFARSRGVRVIPEIDMPGHARAGWRQIDPNIVLCGNDWWGDVAVEPPPGQLNIMDLDTYKYISDVYNELSNVFGDKYFHVGNDELQKNCFPREWFNNATTLGDVVQHYIDRALPLFNAIPGRKLMMWDDVLLSSDGAAHSLPSNVTLQVWHEQSGVKNLTLQGYEVVVSLSSHLYLDCGYGGWVTDDFRYVDSPENEEFNNGQGGSWCAPYKTWQRIYTFDIAQNLTREESKLVLGAEAVLFSEQVDFTVLTGKIWPRTSALAESLWSGNKNAEGVFRLEEMTTRILLFREFLIKAGHPAAPLVPKYCVMNPHACDLNKPK</sequence>
<dbReference type="GO" id="GO:0016231">
    <property type="term" value="F:beta-N-acetylglucosaminidase activity"/>
    <property type="evidence" value="ECO:0007669"/>
    <property type="project" value="TreeGrafter"/>
</dbReference>
<evidence type="ECO:0000256" key="3">
    <source>
        <dbReference type="ARBA" id="ARBA00022729"/>
    </source>
</evidence>
<dbReference type="GO" id="GO:0030203">
    <property type="term" value="P:glycosaminoglycan metabolic process"/>
    <property type="evidence" value="ECO:0007669"/>
    <property type="project" value="TreeGrafter"/>
</dbReference>
<dbReference type="GO" id="GO:0016020">
    <property type="term" value="C:membrane"/>
    <property type="evidence" value="ECO:0007669"/>
    <property type="project" value="TreeGrafter"/>
</dbReference>
<feature type="signal peptide" evidence="9">
    <location>
        <begin position="1"/>
        <end position="17"/>
    </location>
</feature>
<dbReference type="Proteomes" id="UP000001996">
    <property type="component" value="Unassembled WGS sequence"/>
</dbReference>
<evidence type="ECO:0000313" key="12">
    <source>
        <dbReference type="EMBL" id="EDK45504.1"/>
    </source>
</evidence>
<dbReference type="Pfam" id="PF00728">
    <property type="entry name" value="Glyco_hydro_20"/>
    <property type="match status" value="1"/>
</dbReference>
<evidence type="ECO:0000256" key="6">
    <source>
        <dbReference type="ARBA" id="ARBA00023295"/>
    </source>
</evidence>
<dbReference type="SUPFAM" id="SSF51445">
    <property type="entry name" value="(Trans)glycosidases"/>
    <property type="match status" value="1"/>
</dbReference>
<evidence type="ECO:0000256" key="7">
    <source>
        <dbReference type="PIRNR" id="PIRNR001093"/>
    </source>
</evidence>
<comment type="catalytic activity">
    <reaction evidence="1 7">
        <text>Hydrolysis of terminal non-reducing N-acetyl-D-hexosamine residues in N-acetyl-beta-D-hexosaminides.</text>
        <dbReference type="EC" id="3.2.1.52"/>
    </reaction>
</comment>
<evidence type="ECO:0000256" key="5">
    <source>
        <dbReference type="ARBA" id="ARBA00023180"/>
    </source>
</evidence>
<dbReference type="InterPro" id="IPR017853">
    <property type="entry name" value="GH"/>
</dbReference>
<dbReference type="EC" id="3.2.1.52" evidence="7"/>
<organism evidence="12 13">
    <name type="scientific">Lodderomyces elongisporus (strain ATCC 11503 / CBS 2605 / JCM 1781 / NBRC 1676 / NRRL YB-4239)</name>
    <name type="common">Yeast</name>
    <name type="synonym">Saccharomyces elongisporus</name>
    <dbReference type="NCBI Taxonomy" id="379508"/>
    <lineage>
        <taxon>Eukaryota</taxon>
        <taxon>Fungi</taxon>
        <taxon>Dikarya</taxon>
        <taxon>Ascomycota</taxon>
        <taxon>Saccharomycotina</taxon>
        <taxon>Pichiomycetes</taxon>
        <taxon>Debaryomycetaceae</taxon>
        <taxon>Candida/Lodderomyces clade</taxon>
        <taxon>Lodderomyces</taxon>
    </lineage>
</organism>
<dbReference type="KEGG" id="lel:PVL30_004510"/>
<dbReference type="InterPro" id="IPR029019">
    <property type="entry name" value="HEX_eukaryotic_N"/>
</dbReference>
<dbReference type="Pfam" id="PF14845">
    <property type="entry name" value="Glycohydro_20b2"/>
    <property type="match status" value="1"/>
</dbReference>
<dbReference type="OMA" id="KMWPRAA"/>
<dbReference type="PRINTS" id="PR00738">
    <property type="entry name" value="GLHYDRLASE20"/>
</dbReference>
<comment type="similarity">
    <text evidence="2 7">Belongs to the glycosyl hydrolase 20 family.</text>
</comment>
<protein>
    <recommendedName>
        <fullName evidence="7">Beta-hexosaminidase</fullName>
        <ecNumber evidence="7">3.2.1.52</ecNumber>
    </recommendedName>
</protein>
<keyword evidence="6 7" id="KW-0326">Glycosidase</keyword>
<dbReference type="Gene3D" id="3.20.20.80">
    <property type="entry name" value="Glycosidases"/>
    <property type="match status" value="1"/>
</dbReference>
<proteinExistence type="inferred from homology"/>
<evidence type="ECO:0000256" key="1">
    <source>
        <dbReference type="ARBA" id="ARBA00001231"/>
    </source>
</evidence>
<keyword evidence="13" id="KW-1185">Reference proteome</keyword>
<dbReference type="VEuPathDB" id="FungiDB:LELG_03683"/>
<dbReference type="InParanoid" id="A5E246"/>
<evidence type="ECO:0000256" key="4">
    <source>
        <dbReference type="ARBA" id="ARBA00022801"/>
    </source>
</evidence>
<dbReference type="SUPFAM" id="SSF55545">
    <property type="entry name" value="beta-N-acetylhexosaminidase-like domain"/>
    <property type="match status" value="1"/>
</dbReference>
<accession>A5E246</accession>
<dbReference type="AlphaFoldDB" id="A5E246"/>
<dbReference type="HOGENOM" id="CLU_007082_0_2_1"/>
<evidence type="ECO:0000256" key="9">
    <source>
        <dbReference type="SAM" id="SignalP"/>
    </source>
</evidence>
<dbReference type="PIRSF" id="PIRSF001093">
    <property type="entry name" value="B-hxosamndse_ab_euk"/>
    <property type="match status" value="1"/>
</dbReference>
<name>A5E246_LODEL</name>
<evidence type="ECO:0000256" key="8">
    <source>
        <dbReference type="PIRSR" id="PIRSR001093-1"/>
    </source>
</evidence>
<dbReference type="Gene3D" id="3.30.379.10">
    <property type="entry name" value="Chitobiase/beta-hexosaminidase domain 2-like"/>
    <property type="match status" value="1"/>
</dbReference>
<gene>
    <name evidence="12" type="ORF">LELG_03683</name>
</gene>
<dbReference type="GeneID" id="5232227"/>
<evidence type="ECO:0000313" key="13">
    <source>
        <dbReference type="Proteomes" id="UP000001996"/>
    </source>
</evidence>
<dbReference type="GO" id="GO:0005975">
    <property type="term" value="P:carbohydrate metabolic process"/>
    <property type="evidence" value="ECO:0007669"/>
    <property type="project" value="InterPro"/>
</dbReference>
<dbReference type="EMBL" id="CH981528">
    <property type="protein sequence ID" value="EDK45504.1"/>
    <property type="molecule type" value="Genomic_DNA"/>
</dbReference>
<dbReference type="InterPro" id="IPR025705">
    <property type="entry name" value="Beta_hexosaminidase_sua/sub"/>
</dbReference>
<dbReference type="PANTHER" id="PTHR22600">
    <property type="entry name" value="BETA-HEXOSAMINIDASE"/>
    <property type="match status" value="1"/>
</dbReference>
<dbReference type="InterPro" id="IPR015883">
    <property type="entry name" value="Glyco_hydro_20_cat"/>
</dbReference>
<dbReference type="OrthoDB" id="428480at2759"/>
<dbReference type="InterPro" id="IPR029018">
    <property type="entry name" value="Hex-like_dom2"/>
</dbReference>
<dbReference type="STRING" id="379508.A5E246"/>
<reference evidence="12 13" key="1">
    <citation type="journal article" date="2009" name="Nature">
        <title>Evolution of pathogenicity and sexual reproduction in eight Candida genomes.</title>
        <authorList>
            <person name="Butler G."/>
            <person name="Rasmussen M.D."/>
            <person name="Lin M.F."/>
            <person name="Santos M.A."/>
            <person name="Sakthikumar S."/>
            <person name="Munro C.A."/>
            <person name="Rheinbay E."/>
            <person name="Grabherr M."/>
            <person name="Forche A."/>
            <person name="Reedy J.L."/>
            <person name="Agrafioti I."/>
            <person name="Arnaud M.B."/>
            <person name="Bates S."/>
            <person name="Brown A.J."/>
            <person name="Brunke S."/>
            <person name="Costanzo M.C."/>
            <person name="Fitzpatrick D.A."/>
            <person name="de Groot P.W."/>
            <person name="Harris D."/>
            <person name="Hoyer L.L."/>
            <person name="Hube B."/>
            <person name="Klis F.M."/>
            <person name="Kodira C."/>
            <person name="Lennard N."/>
            <person name="Logue M.E."/>
            <person name="Martin R."/>
            <person name="Neiman A.M."/>
            <person name="Nikolaou E."/>
            <person name="Quail M.A."/>
            <person name="Quinn J."/>
            <person name="Santos M.C."/>
            <person name="Schmitzberger F.F."/>
            <person name="Sherlock G."/>
            <person name="Shah P."/>
            <person name="Silverstein K.A."/>
            <person name="Skrzypek M.S."/>
            <person name="Soll D."/>
            <person name="Staggs R."/>
            <person name="Stansfield I."/>
            <person name="Stumpf M.P."/>
            <person name="Sudbery P.E."/>
            <person name="Srikantha T."/>
            <person name="Zeng Q."/>
            <person name="Berman J."/>
            <person name="Berriman M."/>
            <person name="Heitman J."/>
            <person name="Gow N.A."/>
            <person name="Lorenz M.C."/>
            <person name="Birren B.W."/>
            <person name="Kellis M."/>
            <person name="Cuomo C.A."/>
        </authorList>
    </citation>
    <scope>NUCLEOTIDE SEQUENCE [LARGE SCALE GENOMIC DNA]</scope>
    <source>
        <strain evidence="13">ATCC 11503 / BCRC 21390 / CBS 2605 / JCM 1781 / NBRC 1676 / NRRL YB-4239</strain>
    </source>
</reference>
<dbReference type="PANTHER" id="PTHR22600:SF26">
    <property type="entry name" value="BETA-N-ACETYLHEXOSAMINIDASE"/>
    <property type="match status" value="1"/>
</dbReference>
<feature type="domain" description="Glycoside hydrolase family 20 catalytic" evidence="10">
    <location>
        <begin position="165"/>
        <end position="508"/>
    </location>
</feature>
<evidence type="ECO:0000259" key="11">
    <source>
        <dbReference type="Pfam" id="PF14845"/>
    </source>
</evidence>
<keyword evidence="5" id="KW-0325">Glycoprotein</keyword>
<evidence type="ECO:0000259" key="10">
    <source>
        <dbReference type="Pfam" id="PF00728"/>
    </source>
</evidence>
<dbReference type="eggNOG" id="KOG2499">
    <property type="taxonomic scope" value="Eukaryota"/>
</dbReference>
<dbReference type="FunFam" id="3.20.20.80:FF:000063">
    <property type="entry name" value="Beta-hexosaminidase"/>
    <property type="match status" value="1"/>
</dbReference>
<feature type="active site" description="Proton donor" evidence="8">
    <location>
        <position position="323"/>
    </location>
</feature>
<evidence type="ECO:0000256" key="2">
    <source>
        <dbReference type="ARBA" id="ARBA00006285"/>
    </source>
</evidence>
<feature type="chain" id="PRO_5002680057" description="Beta-hexosaminidase" evidence="9">
    <location>
        <begin position="18"/>
        <end position="560"/>
    </location>
</feature>
<keyword evidence="4 7" id="KW-0378">Hydrolase</keyword>
<keyword evidence="3 9" id="KW-0732">Signal</keyword>